<feature type="compositionally biased region" description="Acidic residues" evidence="1">
    <location>
        <begin position="230"/>
        <end position="239"/>
    </location>
</feature>
<sequence length="253" mass="28615">MRTTIGELQLDEVLHNRAGLITPIKCYLHQAAVGWGLKVQYPLNTPIRTHRSHPDDRIQISVDNHAPTERGRRGHVSRSGRRHTMCRVHNLGGGGERPVYAMRFQSGAQAGSNQQDSIASSYAAAPTLRLSVLDPLILPFPFQRRDASSYATLQCHASEAEACQQQQQSWHHWKQQQFRYSWKHQDEDSKRGEYEAVPCFDRDNAIRDGRLKVHSEFHTVSSISRGDVDTACDSEDDASESPLIRHQGPYPLV</sequence>
<dbReference type="Proteomes" id="UP001516023">
    <property type="component" value="Unassembled WGS sequence"/>
</dbReference>
<feature type="region of interest" description="Disordered" evidence="1">
    <location>
        <begin position="62"/>
        <end position="81"/>
    </location>
</feature>
<reference evidence="2 3" key="1">
    <citation type="journal article" date="2020" name="G3 (Bethesda)">
        <title>Improved Reference Genome for Cyclotella cryptica CCMP332, a Model for Cell Wall Morphogenesis, Salinity Adaptation, and Lipid Production in Diatoms (Bacillariophyta).</title>
        <authorList>
            <person name="Roberts W.R."/>
            <person name="Downey K.M."/>
            <person name="Ruck E.C."/>
            <person name="Traller J.C."/>
            <person name="Alverson A.J."/>
        </authorList>
    </citation>
    <scope>NUCLEOTIDE SEQUENCE [LARGE SCALE GENOMIC DNA]</scope>
    <source>
        <strain evidence="2 3">CCMP332</strain>
    </source>
</reference>
<protein>
    <submittedName>
        <fullName evidence="2">Uncharacterized protein</fullName>
    </submittedName>
</protein>
<name>A0ABD3Q5S5_9STRA</name>
<feature type="region of interest" description="Disordered" evidence="1">
    <location>
        <begin position="227"/>
        <end position="253"/>
    </location>
</feature>
<proteinExistence type="predicted"/>
<evidence type="ECO:0000313" key="3">
    <source>
        <dbReference type="Proteomes" id="UP001516023"/>
    </source>
</evidence>
<gene>
    <name evidence="2" type="ORF">HJC23_000836</name>
</gene>
<organism evidence="2 3">
    <name type="scientific">Cyclotella cryptica</name>
    <dbReference type="NCBI Taxonomy" id="29204"/>
    <lineage>
        <taxon>Eukaryota</taxon>
        <taxon>Sar</taxon>
        <taxon>Stramenopiles</taxon>
        <taxon>Ochrophyta</taxon>
        <taxon>Bacillariophyta</taxon>
        <taxon>Coscinodiscophyceae</taxon>
        <taxon>Thalassiosirophycidae</taxon>
        <taxon>Stephanodiscales</taxon>
        <taxon>Stephanodiscaceae</taxon>
        <taxon>Cyclotella</taxon>
    </lineage>
</organism>
<feature type="compositionally biased region" description="Basic residues" evidence="1">
    <location>
        <begin position="72"/>
        <end position="81"/>
    </location>
</feature>
<dbReference type="AlphaFoldDB" id="A0ABD3Q5S5"/>
<accession>A0ABD3Q5S5</accession>
<keyword evidence="3" id="KW-1185">Reference proteome</keyword>
<comment type="caution">
    <text evidence="2">The sequence shown here is derived from an EMBL/GenBank/DDBJ whole genome shotgun (WGS) entry which is preliminary data.</text>
</comment>
<dbReference type="EMBL" id="JABMIG020000071">
    <property type="protein sequence ID" value="KAL3795478.1"/>
    <property type="molecule type" value="Genomic_DNA"/>
</dbReference>
<evidence type="ECO:0000256" key="1">
    <source>
        <dbReference type="SAM" id="MobiDB-lite"/>
    </source>
</evidence>
<evidence type="ECO:0000313" key="2">
    <source>
        <dbReference type="EMBL" id="KAL3795478.1"/>
    </source>
</evidence>